<dbReference type="Pfam" id="PF26176">
    <property type="entry name" value="zf_C2H2_17_2"/>
    <property type="match status" value="1"/>
</dbReference>
<dbReference type="STRING" id="97972.A0A2V1E2B2"/>
<feature type="compositionally biased region" description="Basic residues" evidence="1">
    <location>
        <begin position="445"/>
        <end position="459"/>
    </location>
</feature>
<protein>
    <recommendedName>
        <fullName evidence="6">C2H2-type domain-containing protein</fullName>
    </recommendedName>
</protein>
<evidence type="ECO:0008006" key="6">
    <source>
        <dbReference type="Google" id="ProtNLM"/>
    </source>
</evidence>
<proteinExistence type="predicted"/>
<dbReference type="InterPro" id="IPR059009">
    <property type="entry name" value="Znf_C2H2_17_1st"/>
</dbReference>
<reference evidence="4 5" key="1">
    <citation type="journal article" date="2018" name="Sci. Rep.">
        <title>Comparative genomics provides insights into the lifestyle and reveals functional heterogeneity of dark septate endophytic fungi.</title>
        <authorList>
            <person name="Knapp D.G."/>
            <person name="Nemeth J.B."/>
            <person name="Barry K."/>
            <person name="Hainaut M."/>
            <person name="Henrissat B."/>
            <person name="Johnson J."/>
            <person name="Kuo A."/>
            <person name="Lim J.H.P."/>
            <person name="Lipzen A."/>
            <person name="Nolan M."/>
            <person name="Ohm R.A."/>
            <person name="Tamas L."/>
            <person name="Grigoriev I.V."/>
            <person name="Spatafora J.W."/>
            <person name="Nagy L.G."/>
            <person name="Kovacs G.M."/>
        </authorList>
    </citation>
    <scope>NUCLEOTIDE SEQUENCE [LARGE SCALE GENOMIC DNA]</scope>
    <source>
        <strain evidence="4 5">DSE2036</strain>
    </source>
</reference>
<dbReference type="EMBL" id="KZ805319">
    <property type="protein sequence ID" value="PVI04703.1"/>
    <property type="molecule type" value="Genomic_DNA"/>
</dbReference>
<feature type="compositionally biased region" description="Polar residues" evidence="1">
    <location>
        <begin position="231"/>
        <end position="242"/>
    </location>
</feature>
<accession>A0A2V1E2B2</accession>
<keyword evidence="5" id="KW-1185">Reference proteome</keyword>
<feature type="region of interest" description="Disordered" evidence="1">
    <location>
        <begin position="231"/>
        <end position="286"/>
    </location>
</feature>
<dbReference type="AlphaFoldDB" id="A0A2V1E2B2"/>
<evidence type="ECO:0000313" key="4">
    <source>
        <dbReference type="EMBL" id="PVI04703.1"/>
    </source>
</evidence>
<feature type="compositionally biased region" description="Acidic residues" evidence="1">
    <location>
        <begin position="263"/>
        <end position="273"/>
    </location>
</feature>
<evidence type="ECO:0000259" key="2">
    <source>
        <dbReference type="Pfam" id="PF26176"/>
    </source>
</evidence>
<evidence type="ECO:0000313" key="5">
    <source>
        <dbReference type="Proteomes" id="UP000244855"/>
    </source>
</evidence>
<dbReference type="Pfam" id="PF26177">
    <property type="entry name" value="zf_C2H2_17_1st"/>
    <property type="match status" value="1"/>
</dbReference>
<feature type="region of interest" description="Disordered" evidence="1">
    <location>
        <begin position="513"/>
        <end position="532"/>
    </location>
</feature>
<feature type="compositionally biased region" description="Basic and acidic residues" evidence="1">
    <location>
        <begin position="243"/>
        <end position="253"/>
    </location>
</feature>
<sequence>MSIRSPDGALSSASFFDVFPEEVCTTSNQTVDIAKWREDISGLSTSGTSFYSQAPDSSMTCRSEADVKDNTSEYSMDSAYHSQAGTDQRTTMTSDGFQWPSDQVFSFEGSSPLLGSDNFTPFSGSQDMDQLHLSPTAGAMDAGAQSYDWSANNSLGQDFFNFQPTNMSQYSTMDTQYDLGLWSSVYSTNQDITGTEVFNSPAQLQQPQNMNSIGVQYQGVRASVQPSTLATPVATPINTQHQVESRTKVEESSTKSLGAPSLADEDEGDDEDIFSPLDPETNRIQEEHRKVARTHPLYTAKPKEDGNFHCPFEGQPGCNHKPTDLKCNHDKYVDSHLKPYRCNREGCPNVQFSSTACLLRHEREAHALHGHGKNPNLCYYTDCERAMAGNGFRRRYNLFDHMKRVHDYTGPTNDASTSPSAESQAAKGRGVGGRRKRSATDIGVQKKHKVTKATARKHLQQQQQQQEQQKQQHRARIQEHFTKTRKSIIDLLNALNGPDDLATEQLDRLSAGLGDLSRIASSHKNTDDVSGE</sequence>
<evidence type="ECO:0000256" key="1">
    <source>
        <dbReference type="SAM" id="MobiDB-lite"/>
    </source>
</evidence>
<feature type="region of interest" description="Disordered" evidence="1">
    <location>
        <begin position="408"/>
        <end position="476"/>
    </location>
</feature>
<feature type="domain" description="C2H2-domain containing protein second zinc finger" evidence="2">
    <location>
        <begin position="375"/>
        <end position="406"/>
    </location>
</feature>
<feature type="domain" description="C2H2-domain containing protein first zinc finger" evidence="3">
    <location>
        <begin position="338"/>
        <end position="367"/>
    </location>
</feature>
<dbReference type="InterPro" id="IPR059095">
    <property type="entry name" value="Znf_C2H2_17_2nd"/>
</dbReference>
<organism evidence="4 5">
    <name type="scientific">Periconia macrospinosa</name>
    <dbReference type="NCBI Taxonomy" id="97972"/>
    <lineage>
        <taxon>Eukaryota</taxon>
        <taxon>Fungi</taxon>
        <taxon>Dikarya</taxon>
        <taxon>Ascomycota</taxon>
        <taxon>Pezizomycotina</taxon>
        <taxon>Dothideomycetes</taxon>
        <taxon>Pleosporomycetidae</taxon>
        <taxon>Pleosporales</taxon>
        <taxon>Massarineae</taxon>
        <taxon>Periconiaceae</taxon>
        <taxon>Periconia</taxon>
    </lineage>
</organism>
<evidence type="ECO:0000259" key="3">
    <source>
        <dbReference type="Pfam" id="PF26177"/>
    </source>
</evidence>
<feature type="compositionally biased region" description="Low complexity" evidence="1">
    <location>
        <begin position="460"/>
        <end position="469"/>
    </location>
</feature>
<gene>
    <name evidence="4" type="ORF">DM02DRAFT_159775</name>
</gene>
<dbReference type="OrthoDB" id="5062908at2759"/>
<name>A0A2V1E2B2_9PLEO</name>
<feature type="compositionally biased region" description="Polar residues" evidence="1">
    <location>
        <begin position="410"/>
        <end position="423"/>
    </location>
</feature>
<dbReference type="Proteomes" id="UP000244855">
    <property type="component" value="Unassembled WGS sequence"/>
</dbReference>